<evidence type="ECO:0000256" key="1">
    <source>
        <dbReference type="SAM" id="MobiDB-lite"/>
    </source>
</evidence>
<feature type="compositionally biased region" description="Polar residues" evidence="1">
    <location>
        <begin position="81"/>
        <end position="101"/>
    </location>
</feature>
<protein>
    <submittedName>
        <fullName evidence="2">Uncharacterized protein</fullName>
    </submittedName>
</protein>
<evidence type="ECO:0000313" key="2">
    <source>
        <dbReference type="EnsemblMetazoa" id="ISCW009890-PA"/>
    </source>
</evidence>
<accession>A0A1S4L7V7</accession>
<dbReference type="Proteomes" id="UP000001555">
    <property type="component" value="Unassembled WGS sequence"/>
</dbReference>
<organism evidence="2 3">
    <name type="scientific">Ixodes scapularis</name>
    <name type="common">Black-legged tick</name>
    <name type="synonym">Deer tick</name>
    <dbReference type="NCBI Taxonomy" id="6945"/>
    <lineage>
        <taxon>Eukaryota</taxon>
        <taxon>Metazoa</taxon>
        <taxon>Ecdysozoa</taxon>
        <taxon>Arthropoda</taxon>
        <taxon>Chelicerata</taxon>
        <taxon>Arachnida</taxon>
        <taxon>Acari</taxon>
        <taxon>Parasitiformes</taxon>
        <taxon>Ixodida</taxon>
        <taxon>Ixodoidea</taxon>
        <taxon>Ixodidae</taxon>
        <taxon>Ixodinae</taxon>
        <taxon>Ixodes</taxon>
    </lineage>
</organism>
<reference evidence="2" key="2">
    <citation type="submission" date="2020-05" db="UniProtKB">
        <authorList>
            <consortium name="EnsemblMetazoa"/>
        </authorList>
    </citation>
    <scope>IDENTIFICATION</scope>
    <source>
        <strain evidence="2">wikel</strain>
    </source>
</reference>
<feature type="region of interest" description="Disordered" evidence="1">
    <location>
        <begin position="1"/>
        <end position="101"/>
    </location>
</feature>
<dbReference type="InParanoid" id="A0A1S4L7V7"/>
<keyword evidence="3" id="KW-1185">Reference proteome</keyword>
<evidence type="ECO:0000313" key="3">
    <source>
        <dbReference type="Proteomes" id="UP000001555"/>
    </source>
</evidence>
<dbReference type="AlphaFoldDB" id="A0A1S4L7V7"/>
<dbReference type="EnsemblMetazoa" id="ISCW009890-RA">
    <property type="protein sequence ID" value="ISCW009890-PA"/>
    <property type="gene ID" value="ISCW009890"/>
</dbReference>
<dbReference type="VEuPathDB" id="VectorBase:ISCW009890"/>
<name>A0A1S4L7V7_IXOSC</name>
<dbReference type="EMBL" id="ABJB010128409">
    <property type="status" value="NOT_ANNOTATED_CDS"/>
    <property type="molecule type" value="Genomic_DNA"/>
</dbReference>
<reference evidence="3" key="1">
    <citation type="submission" date="2008-03" db="EMBL/GenBank/DDBJ databases">
        <title>Annotation of Ixodes scapularis.</title>
        <authorList>
            <consortium name="Ixodes scapularis Genome Project Consortium"/>
            <person name="Caler E."/>
            <person name="Hannick L.I."/>
            <person name="Bidwell S."/>
            <person name="Joardar V."/>
            <person name="Thiagarajan M."/>
            <person name="Amedeo P."/>
            <person name="Galinsky K.J."/>
            <person name="Schobel S."/>
            <person name="Inman J."/>
            <person name="Hostetler J."/>
            <person name="Miller J."/>
            <person name="Hammond M."/>
            <person name="Megy K."/>
            <person name="Lawson D."/>
            <person name="Kodira C."/>
            <person name="Sutton G."/>
            <person name="Meyer J."/>
            <person name="Hill C.A."/>
            <person name="Birren B."/>
            <person name="Nene V."/>
            <person name="Collins F."/>
            <person name="Alarcon-Chaidez F."/>
            <person name="Wikel S."/>
            <person name="Strausberg R."/>
        </authorList>
    </citation>
    <scope>NUCLEOTIDE SEQUENCE [LARGE SCALE GENOMIC DNA]</scope>
    <source>
        <strain evidence="3">Wikel</strain>
    </source>
</reference>
<proteinExistence type="predicted"/>
<feature type="compositionally biased region" description="Basic and acidic residues" evidence="1">
    <location>
        <begin position="40"/>
        <end position="54"/>
    </location>
</feature>
<sequence>KGFPPGNAGRSRDQTRSTGSGRPAPGAANGRVPRRRLSTRRPEAVRDPEVRDNGRGSLLTSPVLRDLGTRDRPLTVVPFTLEQSASPQTRSCRSFGSPGNV</sequence>